<dbReference type="PROSITE" id="PS51257">
    <property type="entry name" value="PROKAR_LIPOPROTEIN"/>
    <property type="match status" value="1"/>
</dbReference>
<dbReference type="EMBL" id="AZBU02000005">
    <property type="protein sequence ID" value="TKR77957.1"/>
    <property type="molecule type" value="Genomic_DNA"/>
</dbReference>
<gene>
    <name evidence="2" type="ORF">L596_018843</name>
</gene>
<keyword evidence="3" id="KW-1185">Reference proteome</keyword>
<dbReference type="STRING" id="34508.A0A4U5N5U9"/>
<protein>
    <recommendedName>
        <fullName evidence="4">Ground-like domain-containing protein</fullName>
    </recommendedName>
</protein>
<feature type="chain" id="PRO_5020902937" description="Ground-like domain-containing protein" evidence="1">
    <location>
        <begin position="19"/>
        <end position="323"/>
    </location>
</feature>
<reference evidence="2 3" key="2">
    <citation type="journal article" date="2019" name="G3 (Bethesda)">
        <title>Hybrid Assembly of the Genome of the Entomopathogenic Nematode Steinernema carpocapsae Identifies the X-Chromosome.</title>
        <authorList>
            <person name="Serra L."/>
            <person name="Macchietto M."/>
            <person name="Macias-Munoz A."/>
            <person name="McGill C.J."/>
            <person name="Rodriguez I.M."/>
            <person name="Rodriguez B."/>
            <person name="Murad R."/>
            <person name="Mortazavi A."/>
        </authorList>
    </citation>
    <scope>NUCLEOTIDE SEQUENCE [LARGE SCALE GENOMIC DNA]</scope>
    <source>
        <strain evidence="2 3">ALL</strain>
    </source>
</reference>
<keyword evidence="1" id="KW-0732">Signal</keyword>
<dbReference type="OrthoDB" id="5836300at2759"/>
<evidence type="ECO:0000313" key="2">
    <source>
        <dbReference type="EMBL" id="TKR77957.1"/>
    </source>
</evidence>
<dbReference type="Proteomes" id="UP000298663">
    <property type="component" value="Unassembled WGS sequence"/>
</dbReference>
<proteinExistence type="predicted"/>
<organism evidence="2 3">
    <name type="scientific">Steinernema carpocapsae</name>
    <name type="common">Entomopathogenic nematode</name>
    <dbReference type="NCBI Taxonomy" id="34508"/>
    <lineage>
        <taxon>Eukaryota</taxon>
        <taxon>Metazoa</taxon>
        <taxon>Ecdysozoa</taxon>
        <taxon>Nematoda</taxon>
        <taxon>Chromadorea</taxon>
        <taxon>Rhabditida</taxon>
        <taxon>Tylenchina</taxon>
        <taxon>Panagrolaimomorpha</taxon>
        <taxon>Strongyloidoidea</taxon>
        <taxon>Steinernematidae</taxon>
        <taxon>Steinernema</taxon>
    </lineage>
</organism>
<reference evidence="2 3" key="1">
    <citation type="journal article" date="2015" name="Genome Biol.">
        <title>Comparative genomics of Steinernema reveals deeply conserved gene regulatory networks.</title>
        <authorList>
            <person name="Dillman A.R."/>
            <person name="Macchietto M."/>
            <person name="Porter C.F."/>
            <person name="Rogers A."/>
            <person name="Williams B."/>
            <person name="Antoshechkin I."/>
            <person name="Lee M.M."/>
            <person name="Goodwin Z."/>
            <person name="Lu X."/>
            <person name="Lewis E.E."/>
            <person name="Goodrich-Blair H."/>
            <person name="Stock S.P."/>
            <person name="Adams B.J."/>
            <person name="Sternberg P.W."/>
            <person name="Mortazavi A."/>
        </authorList>
    </citation>
    <scope>NUCLEOTIDE SEQUENCE [LARGE SCALE GENOMIC DNA]</scope>
    <source>
        <strain evidence="2 3">ALL</strain>
    </source>
</reference>
<dbReference type="AlphaFoldDB" id="A0A4U5N5U9"/>
<evidence type="ECO:0008006" key="4">
    <source>
        <dbReference type="Google" id="ProtNLM"/>
    </source>
</evidence>
<comment type="caution">
    <text evidence="2">The sequence shown here is derived from an EMBL/GenBank/DDBJ whole genome shotgun (WGS) entry which is preliminary data.</text>
</comment>
<name>A0A4U5N5U9_STECR</name>
<evidence type="ECO:0000256" key="1">
    <source>
        <dbReference type="SAM" id="SignalP"/>
    </source>
</evidence>
<evidence type="ECO:0000313" key="3">
    <source>
        <dbReference type="Proteomes" id="UP000298663"/>
    </source>
</evidence>
<sequence length="323" mass="35243">MRQALCLLLVALLAVACAQKSFANTRFELSDDLPFEDSLGGTVRISSDHDEAPQVLVKPQEVQPAVQAPTPVPTASSTFALPTFPTVSFPTMPTISFPPIPIITAPPPVPPFSAGAPVPAPVAVAPSLAPAVPPLPSPTPVVPVVPAVQHRTPQSLAPIHVKAAKVASKPSPKKSPVYFVDNFDVRECAKKPEFIAQQFARKFPRRALTKDKVATFENFLALRLRECQKKEAVNHWEHIEGALSAIRISAIEEDECRSGLVQEQIACSNIYSYACQFAQKSFRFRSQPAKTIIQEARLAEDGAEKCRKIVKVIKKKMEQKSKN</sequence>
<accession>A0A4U5N5U9</accession>
<feature type="signal peptide" evidence="1">
    <location>
        <begin position="1"/>
        <end position="18"/>
    </location>
</feature>